<reference evidence="1" key="1">
    <citation type="submission" date="2020-05" db="EMBL/GenBank/DDBJ databases">
        <title>WGS assembly of Panicum virgatum.</title>
        <authorList>
            <person name="Lovell J.T."/>
            <person name="Jenkins J."/>
            <person name="Shu S."/>
            <person name="Juenger T.E."/>
            <person name="Schmutz J."/>
        </authorList>
    </citation>
    <scope>NUCLEOTIDE SEQUENCE</scope>
    <source>
        <strain evidence="1">AP13</strain>
    </source>
</reference>
<dbReference type="EMBL" id="CM029040">
    <property type="protein sequence ID" value="KAG2634138.1"/>
    <property type="molecule type" value="Genomic_DNA"/>
</dbReference>
<accession>A0A8T0VHA9</accession>
<dbReference type="AlphaFoldDB" id="A0A8T0VHA9"/>
<sequence>MLFHHPAYHQGRHRQVAAPARLRLAPALSIHALRLLRLLALCVPLAALLSAPWCCRAALLRISAGQRPWGRQEAPAAALAVYHHRNLYIFLTSPPTRHARRGHHGCRPCRVCFREHRCCLWARHGHPHGVLRAAVVMLQLDA</sequence>
<gene>
    <name evidence="1" type="ORF">PVAP13_2NG252603</name>
</gene>
<evidence type="ECO:0000313" key="2">
    <source>
        <dbReference type="Proteomes" id="UP000823388"/>
    </source>
</evidence>
<proteinExistence type="predicted"/>
<evidence type="ECO:0000313" key="1">
    <source>
        <dbReference type="EMBL" id="KAG2634138.1"/>
    </source>
</evidence>
<comment type="caution">
    <text evidence="1">The sequence shown here is derived from an EMBL/GenBank/DDBJ whole genome shotgun (WGS) entry which is preliminary data.</text>
</comment>
<protein>
    <submittedName>
        <fullName evidence="1">Uncharacterized protein</fullName>
    </submittedName>
</protein>
<organism evidence="1 2">
    <name type="scientific">Panicum virgatum</name>
    <name type="common">Blackwell switchgrass</name>
    <dbReference type="NCBI Taxonomy" id="38727"/>
    <lineage>
        <taxon>Eukaryota</taxon>
        <taxon>Viridiplantae</taxon>
        <taxon>Streptophyta</taxon>
        <taxon>Embryophyta</taxon>
        <taxon>Tracheophyta</taxon>
        <taxon>Spermatophyta</taxon>
        <taxon>Magnoliopsida</taxon>
        <taxon>Liliopsida</taxon>
        <taxon>Poales</taxon>
        <taxon>Poaceae</taxon>
        <taxon>PACMAD clade</taxon>
        <taxon>Panicoideae</taxon>
        <taxon>Panicodae</taxon>
        <taxon>Paniceae</taxon>
        <taxon>Panicinae</taxon>
        <taxon>Panicum</taxon>
        <taxon>Panicum sect. Hiantes</taxon>
    </lineage>
</organism>
<keyword evidence="2" id="KW-1185">Reference proteome</keyword>
<dbReference type="Proteomes" id="UP000823388">
    <property type="component" value="Chromosome 2N"/>
</dbReference>
<name>A0A8T0VHA9_PANVG</name>